<sequence>MKSSLRPLLLLTLLSLSGCSTLDYYSHLATGQLQLLKARQPIEQLLGDPQTAPELQQRLDLALQARAFASAELGLPDNRSYRLYADIRRPFVVWNLFATEEFSLQPRLHCFPIAGCVAYRGYYDQGRARGAAALLAAQGLDTHIGGVEAYSTLGWFADPILNTMLRWSDERLVAVIFHELAHQQLYVADDTAFNESFSSFVEREGLRQWRAARNLTALDPEGEQQREQFIALVLASRERLQQLYASDLPETAMRQAKQAEFARLRRDYAALREQQWNGMGRYDGWMAAPLNNARLLPFGLYDQWIPAFAQLFEQVQRDWPRFYQAVAELGRLDAQERQQRLQALQP</sequence>
<dbReference type="Pfam" id="PF10023">
    <property type="entry name" value="Aminopep"/>
    <property type="match status" value="1"/>
</dbReference>
<dbReference type="Proteomes" id="UP000429555">
    <property type="component" value="Unassembled WGS sequence"/>
</dbReference>
<dbReference type="PROSITE" id="PS51257">
    <property type="entry name" value="PROKAR_LIPOPROTEIN"/>
    <property type="match status" value="1"/>
</dbReference>
<keyword evidence="1" id="KW-0732">Signal</keyword>
<dbReference type="AlphaFoldDB" id="A0A6I4KNY6"/>
<name>A0A6I4KNY6_9PSED</name>
<dbReference type="InterPro" id="IPR014553">
    <property type="entry name" value="Aminopept"/>
</dbReference>
<organism evidence="2 3">
    <name type="scientific">Pseudomonas xionganensis</name>
    <dbReference type="NCBI Taxonomy" id="2654845"/>
    <lineage>
        <taxon>Bacteria</taxon>
        <taxon>Pseudomonadati</taxon>
        <taxon>Pseudomonadota</taxon>
        <taxon>Gammaproteobacteria</taxon>
        <taxon>Pseudomonadales</taxon>
        <taxon>Pseudomonadaceae</taxon>
        <taxon>Pseudomonas</taxon>
    </lineage>
</organism>
<keyword evidence="2" id="KW-0031">Aminopeptidase</keyword>
<dbReference type="GO" id="GO:0004177">
    <property type="term" value="F:aminopeptidase activity"/>
    <property type="evidence" value="ECO:0007669"/>
    <property type="project" value="UniProtKB-KW"/>
</dbReference>
<proteinExistence type="predicted"/>
<gene>
    <name evidence="2" type="ORF">GJV18_02710</name>
</gene>
<dbReference type="RefSeq" id="WP_160343184.1">
    <property type="nucleotide sequence ID" value="NZ_WKJZ01000001.1"/>
</dbReference>
<comment type="caution">
    <text evidence="2">The sequence shown here is derived from an EMBL/GenBank/DDBJ whole genome shotgun (WGS) entry which is preliminary data.</text>
</comment>
<feature type="signal peptide" evidence="1">
    <location>
        <begin position="1"/>
        <end position="22"/>
    </location>
</feature>
<dbReference type="PIRSF" id="PIRSF029285">
    <property type="entry name" value="Aminopept"/>
    <property type="match status" value="1"/>
</dbReference>
<protein>
    <submittedName>
        <fullName evidence="2">Aminopeptidase</fullName>
    </submittedName>
</protein>
<feature type="chain" id="PRO_5026034069" evidence="1">
    <location>
        <begin position="23"/>
        <end position="346"/>
    </location>
</feature>
<evidence type="ECO:0000313" key="2">
    <source>
        <dbReference type="EMBL" id="MVW74220.1"/>
    </source>
</evidence>
<evidence type="ECO:0000313" key="3">
    <source>
        <dbReference type="Proteomes" id="UP000429555"/>
    </source>
</evidence>
<keyword evidence="2" id="KW-0378">Hydrolase</keyword>
<keyword evidence="2" id="KW-0645">Protease</keyword>
<keyword evidence="3" id="KW-1185">Reference proteome</keyword>
<dbReference type="EMBL" id="WKJZ01000001">
    <property type="protein sequence ID" value="MVW74220.1"/>
    <property type="molecule type" value="Genomic_DNA"/>
</dbReference>
<reference evidence="2 3" key="1">
    <citation type="submission" date="2019-11" db="EMBL/GenBank/DDBJ databases">
        <title>Pseudomonas flavidum sp. nov., isolated from Baiyang Lake.</title>
        <authorList>
            <person name="Zhao Y."/>
        </authorList>
    </citation>
    <scope>NUCLEOTIDE SEQUENCE [LARGE SCALE GENOMIC DNA]</scope>
    <source>
        <strain evidence="3">R-22-3 w-18</strain>
    </source>
</reference>
<accession>A0A6I4KNY6</accession>
<evidence type="ECO:0000256" key="1">
    <source>
        <dbReference type="SAM" id="SignalP"/>
    </source>
</evidence>